<dbReference type="AlphaFoldDB" id="A0A316TP55"/>
<keyword evidence="2" id="KW-1185">Reference proteome</keyword>
<dbReference type="Proteomes" id="UP000245507">
    <property type="component" value="Unassembled WGS sequence"/>
</dbReference>
<accession>A0A316TP55</accession>
<comment type="caution">
    <text evidence="1">The sequence shown here is derived from an EMBL/GenBank/DDBJ whole genome shotgun (WGS) entry which is preliminary data.</text>
</comment>
<dbReference type="RefSeq" id="WP_109693062.1">
    <property type="nucleotide sequence ID" value="NZ_QGDD01000002.1"/>
</dbReference>
<evidence type="ECO:0000313" key="1">
    <source>
        <dbReference type="EMBL" id="PWN03974.1"/>
    </source>
</evidence>
<protein>
    <submittedName>
        <fullName evidence="1">Uncharacterized protein</fullName>
    </submittedName>
</protein>
<name>A0A316TP55_9ACTN</name>
<organism evidence="1 2">
    <name type="scientific">Nocardioides silvaticus</name>
    <dbReference type="NCBI Taxonomy" id="2201891"/>
    <lineage>
        <taxon>Bacteria</taxon>
        <taxon>Bacillati</taxon>
        <taxon>Actinomycetota</taxon>
        <taxon>Actinomycetes</taxon>
        <taxon>Propionibacteriales</taxon>
        <taxon>Nocardioidaceae</taxon>
        <taxon>Nocardioides</taxon>
    </lineage>
</organism>
<evidence type="ECO:0000313" key="2">
    <source>
        <dbReference type="Proteomes" id="UP000245507"/>
    </source>
</evidence>
<sequence length="117" mass="12901">MRVTGIDERNLDCERTSANFVVFVYEGGGDSRSWSVDSYLLTEAHLSQVLSWLTDNLPAGSCWALGVVEDPSDPTPRSDLRVSWVVGADVLNQSGLSPEEQRVAEAMIARRHHVAFP</sequence>
<dbReference type="EMBL" id="QGDD01000002">
    <property type="protein sequence ID" value="PWN03974.1"/>
    <property type="molecule type" value="Genomic_DNA"/>
</dbReference>
<dbReference type="OrthoDB" id="5121906at2"/>
<proteinExistence type="predicted"/>
<gene>
    <name evidence="1" type="ORF">DJ010_07965</name>
</gene>
<reference evidence="1 2" key="1">
    <citation type="submission" date="2018-05" db="EMBL/GenBank/DDBJ databases">
        <title>Nocardioides silvaticus genome.</title>
        <authorList>
            <person name="Li C."/>
            <person name="Wang G."/>
        </authorList>
    </citation>
    <scope>NUCLEOTIDE SEQUENCE [LARGE SCALE GENOMIC DNA]</scope>
    <source>
        <strain evidence="1 2">CCTCC AB 2018079</strain>
    </source>
</reference>